<feature type="non-terminal residue" evidence="1">
    <location>
        <position position="1"/>
    </location>
</feature>
<dbReference type="Proteomes" id="UP000257109">
    <property type="component" value="Unassembled WGS sequence"/>
</dbReference>
<dbReference type="EMBL" id="QJKJ01005120">
    <property type="protein sequence ID" value="RDX91450.1"/>
    <property type="molecule type" value="Genomic_DNA"/>
</dbReference>
<sequence>MNRMRSKNWIEKLELRETKDFLEYRAAINSCRAFEARPKQNHRRKYPRIMLVPTPTSRTSQITKLTLRSAHFISVAFPKISCPNRFRHPMPNQPYPSKVSWRFPRKMLVATPIKAKLISEPYWSSRFQLHIPNSSLKGTRLQASFQSAIPRRDLGRNT</sequence>
<comment type="caution">
    <text evidence="1">The sequence shown here is derived from an EMBL/GenBank/DDBJ whole genome shotgun (WGS) entry which is preliminary data.</text>
</comment>
<protein>
    <submittedName>
        <fullName evidence="1">Uncharacterized protein</fullName>
    </submittedName>
</protein>
<evidence type="ECO:0000313" key="1">
    <source>
        <dbReference type="EMBL" id="RDX91450.1"/>
    </source>
</evidence>
<gene>
    <name evidence="1" type="ORF">CR513_26563</name>
</gene>
<accession>A0A371GLQ9</accession>
<reference evidence="1" key="1">
    <citation type="submission" date="2018-05" db="EMBL/GenBank/DDBJ databases">
        <title>Draft genome of Mucuna pruriens seed.</title>
        <authorList>
            <person name="Nnadi N.E."/>
            <person name="Vos R."/>
            <person name="Hasami M.H."/>
            <person name="Devisetty U.K."/>
            <person name="Aguiy J.C."/>
        </authorList>
    </citation>
    <scope>NUCLEOTIDE SEQUENCE [LARGE SCALE GENOMIC DNA]</scope>
    <source>
        <strain evidence="1">JCA_2017</strain>
    </source>
</reference>
<name>A0A371GLQ9_MUCPR</name>
<evidence type="ECO:0000313" key="2">
    <source>
        <dbReference type="Proteomes" id="UP000257109"/>
    </source>
</evidence>
<proteinExistence type="predicted"/>
<organism evidence="1 2">
    <name type="scientific">Mucuna pruriens</name>
    <name type="common">Velvet bean</name>
    <name type="synonym">Dolichos pruriens</name>
    <dbReference type="NCBI Taxonomy" id="157652"/>
    <lineage>
        <taxon>Eukaryota</taxon>
        <taxon>Viridiplantae</taxon>
        <taxon>Streptophyta</taxon>
        <taxon>Embryophyta</taxon>
        <taxon>Tracheophyta</taxon>
        <taxon>Spermatophyta</taxon>
        <taxon>Magnoliopsida</taxon>
        <taxon>eudicotyledons</taxon>
        <taxon>Gunneridae</taxon>
        <taxon>Pentapetalae</taxon>
        <taxon>rosids</taxon>
        <taxon>fabids</taxon>
        <taxon>Fabales</taxon>
        <taxon>Fabaceae</taxon>
        <taxon>Papilionoideae</taxon>
        <taxon>50 kb inversion clade</taxon>
        <taxon>NPAAA clade</taxon>
        <taxon>indigoferoid/millettioid clade</taxon>
        <taxon>Phaseoleae</taxon>
        <taxon>Mucuna</taxon>
    </lineage>
</organism>
<dbReference type="AlphaFoldDB" id="A0A371GLQ9"/>
<keyword evidence="2" id="KW-1185">Reference proteome</keyword>